<dbReference type="AlphaFoldDB" id="A0A644XB63"/>
<dbReference type="GO" id="GO:0004342">
    <property type="term" value="F:glucosamine-6-phosphate deaminase activity"/>
    <property type="evidence" value="ECO:0007669"/>
    <property type="project" value="UniProtKB-EC"/>
</dbReference>
<name>A0A644XB63_9ZZZZ</name>
<protein>
    <submittedName>
        <fullName evidence="1">Glucosamine-6-phosphate deaminase</fullName>
        <ecNumber evidence="1">3.5.99.6</ecNumber>
    </submittedName>
</protein>
<gene>
    <name evidence="1" type="primary">nagB_19</name>
    <name evidence="1" type="ORF">SDC9_59706</name>
</gene>
<dbReference type="PROSITE" id="PS01161">
    <property type="entry name" value="GLC_GALNAC_ISOMERASE"/>
    <property type="match status" value="1"/>
</dbReference>
<dbReference type="PANTHER" id="PTHR42892:SF1">
    <property type="entry name" value="GLUCOSAMINE-6-PHOSPHATE ISOMERASE"/>
    <property type="match status" value="1"/>
</dbReference>
<dbReference type="Gene3D" id="3.40.50.1360">
    <property type="match status" value="1"/>
</dbReference>
<organism evidence="1">
    <name type="scientific">bioreactor metagenome</name>
    <dbReference type="NCBI Taxonomy" id="1076179"/>
    <lineage>
        <taxon>unclassified sequences</taxon>
        <taxon>metagenomes</taxon>
        <taxon>ecological metagenomes</taxon>
    </lineage>
</organism>
<dbReference type="InterPro" id="IPR037171">
    <property type="entry name" value="NagB/RpiA_transferase-like"/>
</dbReference>
<reference evidence="1" key="1">
    <citation type="submission" date="2019-08" db="EMBL/GenBank/DDBJ databases">
        <authorList>
            <person name="Kucharzyk K."/>
            <person name="Murdoch R.W."/>
            <person name="Higgins S."/>
            <person name="Loffler F."/>
        </authorList>
    </citation>
    <scope>NUCLEOTIDE SEQUENCE</scope>
</reference>
<dbReference type="InterPro" id="IPR024078">
    <property type="entry name" value="LmbE-like_dom_sf"/>
</dbReference>
<proteinExistence type="predicted"/>
<dbReference type="InterPro" id="IPR052960">
    <property type="entry name" value="GlcN6P_deaminase-like"/>
</dbReference>
<dbReference type="EC" id="3.5.99.6" evidence="1"/>
<accession>A0A644XB63</accession>
<sequence>MEISKVESWFQNQLQDNRKIKADFLLKPVITDNYVVLGQLTALRFLEWVCDHPGGVIALPTGKTPEFFIKWTQFYLANWSRELNKGILAGIGFKSNLKPDMKSLEFFQLDEFFPIDPAHERSFSHFINTFYIKGFGLDRRKAHLINTCELRDQSNMNLCELFSDGDIDLSLRTRQVKSEKELHKKRAIQYIDQMCAEYEESIRKAGGIGFFLGGIGPDGHIAFNIRGSRHDSVTRLDHINYETQAAAASDLGGIENVRRKAVVTMGLQTITTNSECTAVIIAAGASKSKVVADAILNEPSPDFPATSLQKLPNARIFITRSAAAGLIEDNSPTSTTSVSAIKNKIQRGLDLPKGKVIMHTAPHHDDIELAYFPAIHHLVRSDKNENHFVYCTSGFTAVTNIYLASVLDATAAFLSSSEIQEKATGIKLFDPSAKNNDITGYLNGIAQQQKETQLLHIACRMVRNVAAHLNSRSWEKIKKYISSLAGIVQSLEPGSREPEEIHLAKGWIREFEAELAWAHFGLPDSYTHHLRLKFYSADIFPEYPDYNEDVLPIFNLMKKINPDVITLAIDPEGSGPDTHYKSLMAISAAIDEYVKQTGRTDIRIWGYRNVWSHFKLSEVNTVIPVSLNSLAVLHNMFGTCFLSQRSASFPSFEFDGTFSELAQKIWVQQFNELRTILGDKYFYESPSRMLNRAYGAIYMKDMSYTEFTAYLVPLRRLLESKLMLEK</sequence>
<dbReference type="InterPro" id="IPR018321">
    <property type="entry name" value="Glucosamine6P_isomerase_CS"/>
</dbReference>
<dbReference type="EMBL" id="VSSQ01002107">
    <property type="protein sequence ID" value="MPM13349.1"/>
    <property type="molecule type" value="Genomic_DNA"/>
</dbReference>
<dbReference type="SUPFAM" id="SSF100950">
    <property type="entry name" value="NagB/RpiA/CoA transferase-like"/>
    <property type="match status" value="1"/>
</dbReference>
<dbReference type="SUPFAM" id="SSF102588">
    <property type="entry name" value="LmbE-like"/>
    <property type="match status" value="1"/>
</dbReference>
<dbReference type="PANTHER" id="PTHR42892">
    <property type="entry name" value="GLUCOSAMINE-6-PHOSPHATE DEAMINASE-LIKE PROTEIN BT_0258-RELATED"/>
    <property type="match status" value="1"/>
</dbReference>
<dbReference type="Gene3D" id="3.40.50.10320">
    <property type="entry name" value="LmbE-like"/>
    <property type="match status" value="1"/>
</dbReference>
<dbReference type="GO" id="GO:0006044">
    <property type="term" value="P:N-acetylglucosamine metabolic process"/>
    <property type="evidence" value="ECO:0007669"/>
    <property type="project" value="InterPro"/>
</dbReference>
<comment type="caution">
    <text evidence="1">The sequence shown here is derived from an EMBL/GenBank/DDBJ whole genome shotgun (WGS) entry which is preliminary data.</text>
</comment>
<evidence type="ECO:0000313" key="1">
    <source>
        <dbReference type="EMBL" id="MPM13349.1"/>
    </source>
</evidence>
<keyword evidence="1" id="KW-0378">Hydrolase</keyword>